<accession>A0ABS7V7M5</accession>
<reference evidence="2 3" key="1">
    <citation type="submission" date="2021-09" db="EMBL/GenBank/DDBJ databases">
        <title>Aeromonas schubertii isolated from Asian sea bass.</title>
        <authorList>
            <person name="Pinpimai K."/>
        </authorList>
    </citation>
    <scope>NUCLEOTIDE SEQUENCE [LARGE SCALE GENOMIC DNA]</scope>
    <source>
        <strain evidence="2 3">CHULA2021a</strain>
    </source>
</reference>
<name>A0ABS7V7M5_9GAMM</name>
<sequence>MITLLEQEPDHRLYLQNLIIGLHQQGVETDNQQKSAGDHIHDGFMAGKI</sequence>
<evidence type="ECO:0000313" key="2">
    <source>
        <dbReference type="EMBL" id="MBZ6065348.1"/>
    </source>
</evidence>
<dbReference type="Proteomes" id="UP000774958">
    <property type="component" value="Unassembled WGS sequence"/>
</dbReference>
<proteinExistence type="predicted"/>
<keyword evidence="3" id="KW-1185">Reference proteome</keyword>
<dbReference type="RefSeq" id="WP_224162298.1">
    <property type="nucleotide sequence ID" value="NZ_CP039611.1"/>
</dbReference>
<comment type="caution">
    <text evidence="2">The sequence shown here is derived from an EMBL/GenBank/DDBJ whole genome shotgun (WGS) entry which is preliminary data.</text>
</comment>
<protein>
    <submittedName>
        <fullName evidence="2">Uncharacterized protein</fullName>
    </submittedName>
</protein>
<gene>
    <name evidence="2" type="ORF">LA374_03855</name>
</gene>
<dbReference type="EMBL" id="JAIRBT010000004">
    <property type="protein sequence ID" value="MBZ6065348.1"/>
    <property type="molecule type" value="Genomic_DNA"/>
</dbReference>
<organism evidence="2 3">
    <name type="scientific">Aeromonas schubertii</name>
    <dbReference type="NCBI Taxonomy" id="652"/>
    <lineage>
        <taxon>Bacteria</taxon>
        <taxon>Pseudomonadati</taxon>
        <taxon>Pseudomonadota</taxon>
        <taxon>Gammaproteobacteria</taxon>
        <taxon>Aeromonadales</taxon>
        <taxon>Aeromonadaceae</taxon>
        <taxon>Aeromonas</taxon>
    </lineage>
</organism>
<feature type="region of interest" description="Disordered" evidence="1">
    <location>
        <begin position="29"/>
        <end position="49"/>
    </location>
</feature>
<evidence type="ECO:0000313" key="3">
    <source>
        <dbReference type="Proteomes" id="UP000774958"/>
    </source>
</evidence>
<evidence type="ECO:0000256" key="1">
    <source>
        <dbReference type="SAM" id="MobiDB-lite"/>
    </source>
</evidence>